<dbReference type="EMBL" id="KN837169">
    <property type="protein sequence ID" value="KIJ37453.1"/>
    <property type="molecule type" value="Genomic_DNA"/>
</dbReference>
<dbReference type="GO" id="GO:0009113">
    <property type="term" value="P:purine nucleobase biosynthetic process"/>
    <property type="evidence" value="ECO:0007669"/>
    <property type="project" value="TreeGrafter"/>
</dbReference>
<name>A0A0C9U3N6_SPHS4</name>
<dbReference type="HOGENOM" id="CLU_031413_0_1_1"/>
<sequence length="248" mass="27173">MSKNPGHGVLLKSDAIAQPFRAEVQAALADLPRPPRLIGILSTTNKPSRSYAEFTKKTCDDLGFEFILKEVGAATDPSWAEGEGAEEAIIEANEDDAIDGIMVYYPIYGGQQDHYLQQIVSPYKDVEGLHFMFHYNLYHNIRFIRPSSLTLSAPPKDSEPTGLLPEAPPPGTVKSIIPCTPLAVVKCLEHVGVYNTLLKYGDRAYGKTVTVINRSEVVGRPLAALLANDGARVFSADIDSIQEYTKRP</sequence>
<evidence type="ECO:0000259" key="2">
    <source>
        <dbReference type="Pfam" id="PF02882"/>
    </source>
</evidence>
<feature type="domain" description="Tetrahydrofolate dehydrogenase/cyclohydrolase catalytic" evidence="1">
    <location>
        <begin position="12"/>
        <end position="127"/>
    </location>
</feature>
<dbReference type="GO" id="GO:0004487">
    <property type="term" value="F:methylenetetrahydrofolate dehydrogenase (NAD+) activity"/>
    <property type="evidence" value="ECO:0007669"/>
    <property type="project" value="TreeGrafter"/>
</dbReference>
<dbReference type="PANTHER" id="PTHR48099:SF3">
    <property type="entry name" value="METHYLENETETRAHYDROFOLATE DEHYDROGENASE [NAD(+)]"/>
    <property type="match status" value="1"/>
</dbReference>
<dbReference type="Pfam" id="PF00763">
    <property type="entry name" value="THF_DHG_CYH"/>
    <property type="match status" value="1"/>
</dbReference>
<dbReference type="InterPro" id="IPR020631">
    <property type="entry name" value="THF_DH/CycHdrlase_NAD-bd_dom"/>
</dbReference>
<dbReference type="OrthoDB" id="41403at2759"/>
<feature type="non-terminal residue" evidence="3">
    <location>
        <position position="248"/>
    </location>
</feature>
<evidence type="ECO:0000313" key="4">
    <source>
        <dbReference type="Proteomes" id="UP000054279"/>
    </source>
</evidence>
<dbReference type="InterPro" id="IPR020630">
    <property type="entry name" value="THF_DH/CycHdrlase_cat_dom"/>
</dbReference>
<evidence type="ECO:0000313" key="3">
    <source>
        <dbReference type="EMBL" id="KIJ37453.1"/>
    </source>
</evidence>
<evidence type="ECO:0000259" key="1">
    <source>
        <dbReference type="Pfam" id="PF00763"/>
    </source>
</evidence>
<dbReference type="Proteomes" id="UP000054279">
    <property type="component" value="Unassembled WGS sequence"/>
</dbReference>
<proteinExistence type="predicted"/>
<dbReference type="GO" id="GO:0004488">
    <property type="term" value="F:methylenetetrahydrofolate dehydrogenase (NADP+) activity"/>
    <property type="evidence" value="ECO:0007669"/>
    <property type="project" value="InterPro"/>
</dbReference>
<dbReference type="InterPro" id="IPR036291">
    <property type="entry name" value="NAD(P)-bd_dom_sf"/>
</dbReference>
<dbReference type="AlphaFoldDB" id="A0A0C9U3N6"/>
<keyword evidence="4" id="KW-1185">Reference proteome</keyword>
<protein>
    <submittedName>
        <fullName evidence="3">Uncharacterized protein</fullName>
    </submittedName>
</protein>
<dbReference type="SUPFAM" id="SSF51735">
    <property type="entry name" value="NAD(P)-binding Rossmann-fold domains"/>
    <property type="match status" value="1"/>
</dbReference>
<reference evidence="3 4" key="1">
    <citation type="submission" date="2014-06" db="EMBL/GenBank/DDBJ databases">
        <title>Evolutionary Origins and Diversification of the Mycorrhizal Mutualists.</title>
        <authorList>
            <consortium name="DOE Joint Genome Institute"/>
            <consortium name="Mycorrhizal Genomics Consortium"/>
            <person name="Kohler A."/>
            <person name="Kuo A."/>
            <person name="Nagy L.G."/>
            <person name="Floudas D."/>
            <person name="Copeland A."/>
            <person name="Barry K.W."/>
            <person name="Cichocki N."/>
            <person name="Veneault-Fourrey C."/>
            <person name="LaButti K."/>
            <person name="Lindquist E.A."/>
            <person name="Lipzen A."/>
            <person name="Lundell T."/>
            <person name="Morin E."/>
            <person name="Murat C."/>
            <person name="Riley R."/>
            <person name="Ohm R."/>
            <person name="Sun H."/>
            <person name="Tunlid A."/>
            <person name="Henrissat B."/>
            <person name="Grigoriev I.V."/>
            <person name="Hibbett D.S."/>
            <person name="Martin F."/>
        </authorList>
    </citation>
    <scope>NUCLEOTIDE SEQUENCE [LARGE SCALE GENOMIC DNA]</scope>
    <source>
        <strain evidence="3 4">SS14</strain>
    </source>
</reference>
<dbReference type="Gene3D" id="3.40.50.720">
    <property type="entry name" value="NAD(P)-binding Rossmann-like Domain"/>
    <property type="match status" value="1"/>
</dbReference>
<organism evidence="3 4">
    <name type="scientific">Sphaerobolus stellatus (strain SS14)</name>
    <dbReference type="NCBI Taxonomy" id="990650"/>
    <lineage>
        <taxon>Eukaryota</taxon>
        <taxon>Fungi</taxon>
        <taxon>Dikarya</taxon>
        <taxon>Basidiomycota</taxon>
        <taxon>Agaricomycotina</taxon>
        <taxon>Agaricomycetes</taxon>
        <taxon>Phallomycetidae</taxon>
        <taxon>Geastrales</taxon>
        <taxon>Sphaerobolaceae</taxon>
        <taxon>Sphaerobolus</taxon>
    </lineage>
</organism>
<dbReference type="GO" id="GO:0005829">
    <property type="term" value="C:cytosol"/>
    <property type="evidence" value="ECO:0007669"/>
    <property type="project" value="TreeGrafter"/>
</dbReference>
<dbReference type="PANTHER" id="PTHR48099">
    <property type="entry name" value="C-1-TETRAHYDROFOLATE SYNTHASE, CYTOPLASMIC-RELATED"/>
    <property type="match status" value="1"/>
</dbReference>
<accession>A0A0C9U3N6</accession>
<feature type="domain" description="Tetrahydrofolate dehydrogenase/cyclohydrolase NAD(P)-binding" evidence="2">
    <location>
        <begin position="178"/>
        <end position="240"/>
    </location>
</feature>
<gene>
    <name evidence="3" type="ORF">M422DRAFT_231851</name>
</gene>
<dbReference type="Gene3D" id="3.40.50.10860">
    <property type="entry name" value="Leucine Dehydrogenase, chain A, domain 1"/>
    <property type="match status" value="1"/>
</dbReference>
<dbReference type="Pfam" id="PF02882">
    <property type="entry name" value="THF_DHG_CYH_C"/>
    <property type="match status" value="1"/>
</dbReference>
<dbReference type="InterPro" id="IPR046346">
    <property type="entry name" value="Aminoacid_DH-like_N_sf"/>
</dbReference>
<dbReference type="SUPFAM" id="SSF53223">
    <property type="entry name" value="Aminoacid dehydrogenase-like, N-terminal domain"/>
    <property type="match status" value="1"/>
</dbReference>